<evidence type="ECO:0000313" key="2">
    <source>
        <dbReference type="EMBL" id="CAE8602307.1"/>
    </source>
</evidence>
<keyword evidence="3" id="KW-1185">Reference proteome</keyword>
<feature type="non-terminal residue" evidence="2">
    <location>
        <position position="149"/>
    </location>
</feature>
<feature type="non-terminal residue" evidence="2">
    <location>
        <position position="1"/>
    </location>
</feature>
<dbReference type="OrthoDB" id="426894at2759"/>
<accession>A0A813EVK3</accession>
<comment type="caution">
    <text evidence="2">The sequence shown here is derived from an EMBL/GenBank/DDBJ whole genome shotgun (WGS) entry which is preliminary data.</text>
</comment>
<protein>
    <submittedName>
        <fullName evidence="2">Uncharacterized protein</fullName>
    </submittedName>
</protein>
<gene>
    <name evidence="2" type="ORF">PGLA1383_LOCUS20557</name>
</gene>
<keyword evidence="1" id="KW-1133">Transmembrane helix</keyword>
<evidence type="ECO:0000313" key="3">
    <source>
        <dbReference type="Proteomes" id="UP000654075"/>
    </source>
</evidence>
<sequence>VRPDSGWERLYGVFIVGTTLVVIGSALSKITGTLTELRTINSEVSRKRREVRVYLNNQHVPMELTQRIMRFVDYKLERQSSVALDSTLISPSLQVELHVSQRGQWLSPLPIFFLTGEGFPEVFAHVCGAVDKHVFGKSEIVFATDSFAK</sequence>
<proteinExistence type="predicted"/>
<reference evidence="2" key="1">
    <citation type="submission" date="2021-02" db="EMBL/GenBank/DDBJ databases">
        <authorList>
            <person name="Dougan E. K."/>
            <person name="Rhodes N."/>
            <person name="Thang M."/>
            <person name="Chan C."/>
        </authorList>
    </citation>
    <scope>NUCLEOTIDE SEQUENCE</scope>
</reference>
<organism evidence="2 3">
    <name type="scientific">Polarella glacialis</name>
    <name type="common">Dinoflagellate</name>
    <dbReference type="NCBI Taxonomy" id="89957"/>
    <lineage>
        <taxon>Eukaryota</taxon>
        <taxon>Sar</taxon>
        <taxon>Alveolata</taxon>
        <taxon>Dinophyceae</taxon>
        <taxon>Suessiales</taxon>
        <taxon>Suessiaceae</taxon>
        <taxon>Polarella</taxon>
    </lineage>
</organism>
<keyword evidence="1" id="KW-0812">Transmembrane</keyword>
<dbReference type="Proteomes" id="UP000654075">
    <property type="component" value="Unassembled WGS sequence"/>
</dbReference>
<keyword evidence="1" id="KW-0472">Membrane</keyword>
<name>A0A813EVK3_POLGL</name>
<dbReference type="EMBL" id="CAJNNV010014122">
    <property type="protein sequence ID" value="CAE8602307.1"/>
    <property type="molecule type" value="Genomic_DNA"/>
</dbReference>
<dbReference type="AlphaFoldDB" id="A0A813EVK3"/>
<dbReference type="Gene3D" id="1.10.287.630">
    <property type="entry name" value="Helix hairpin bin"/>
    <property type="match status" value="1"/>
</dbReference>
<feature type="transmembrane region" description="Helical" evidence="1">
    <location>
        <begin position="12"/>
        <end position="30"/>
    </location>
</feature>
<evidence type="ECO:0000256" key="1">
    <source>
        <dbReference type="SAM" id="Phobius"/>
    </source>
</evidence>